<name>A0A3Q1I2X9_9TELE</name>
<reference evidence="2" key="1">
    <citation type="submission" date="2025-08" db="UniProtKB">
        <authorList>
            <consortium name="Ensembl"/>
        </authorList>
    </citation>
    <scope>IDENTIFICATION</scope>
</reference>
<dbReference type="Proteomes" id="UP000257200">
    <property type="component" value="Unplaced"/>
</dbReference>
<evidence type="ECO:0000256" key="1">
    <source>
        <dbReference type="SAM" id="MobiDB-lite"/>
    </source>
</evidence>
<protein>
    <submittedName>
        <fullName evidence="2">Uncharacterized protein</fullName>
    </submittedName>
</protein>
<feature type="region of interest" description="Disordered" evidence="1">
    <location>
        <begin position="1"/>
        <end position="21"/>
    </location>
</feature>
<dbReference type="AlphaFoldDB" id="A0A3Q1I2X9"/>
<reference evidence="2" key="2">
    <citation type="submission" date="2025-09" db="UniProtKB">
        <authorList>
            <consortium name="Ensembl"/>
        </authorList>
    </citation>
    <scope>IDENTIFICATION</scope>
</reference>
<proteinExistence type="predicted"/>
<dbReference type="Ensembl" id="ENSAPOT00000029545.1">
    <property type="protein sequence ID" value="ENSAPOP00000034080.1"/>
    <property type="gene ID" value="ENSAPOG00000023074.1"/>
</dbReference>
<evidence type="ECO:0000313" key="3">
    <source>
        <dbReference type="Proteomes" id="UP000257200"/>
    </source>
</evidence>
<dbReference type="InParanoid" id="A0A3Q1I2X9"/>
<organism evidence="2 3">
    <name type="scientific">Acanthochromis polyacanthus</name>
    <name type="common">spiny chromis</name>
    <dbReference type="NCBI Taxonomy" id="80966"/>
    <lineage>
        <taxon>Eukaryota</taxon>
        <taxon>Metazoa</taxon>
        <taxon>Chordata</taxon>
        <taxon>Craniata</taxon>
        <taxon>Vertebrata</taxon>
        <taxon>Euteleostomi</taxon>
        <taxon>Actinopterygii</taxon>
        <taxon>Neopterygii</taxon>
        <taxon>Teleostei</taxon>
        <taxon>Neoteleostei</taxon>
        <taxon>Acanthomorphata</taxon>
        <taxon>Ovalentaria</taxon>
        <taxon>Pomacentridae</taxon>
        <taxon>Acanthochromis</taxon>
    </lineage>
</organism>
<sequence length="65" mass="7113">VSGRHGLPELDPGAVKGHDRIPRVTDAAPHVRRHHFVVHLQRGEEDVSVSIHLKESGPTPRVSEG</sequence>
<accession>A0A3Q1I2X9</accession>
<evidence type="ECO:0000313" key="2">
    <source>
        <dbReference type="Ensembl" id="ENSAPOP00000034080.1"/>
    </source>
</evidence>
<keyword evidence="3" id="KW-1185">Reference proteome</keyword>